<comment type="caution">
    <text evidence="2">The sequence shown here is derived from an EMBL/GenBank/DDBJ whole genome shotgun (WGS) entry which is preliminary data.</text>
</comment>
<feature type="region of interest" description="Disordered" evidence="1">
    <location>
        <begin position="303"/>
        <end position="347"/>
    </location>
</feature>
<evidence type="ECO:0000313" key="2">
    <source>
        <dbReference type="EMBL" id="TQM14966.1"/>
    </source>
</evidence>
<feature type="region of interest" description="Disordered" evidence="1">
    <location>
        <begin position="175"/>
        <end position="224"/>
    </location>
</feature>
<feature type="region of interest" description="Disordered" evidence="1">
    <location>
        <begin position="236"/>
        <end position="290"/>
    </location>
</feature>
<dbReference type="EMBL" id="VFPA01000001">
    <property type="protein sequence ID" value="TQM14966.1"/>
    <property type="molecule type" value="Genomic_DNA"/>
</dbReference>
<organism evidence="2 3">
    <name type="scientific">Pseudonocardia kunmingensis</name>
    <dbReference type="NCBI Taxonomy" id="630975"/>
    <lineage>
        <taxon>Bacteria</taxon>
        <taxon>Bacillati</taxon>
        <taxon>Actinomycetota</taxon>
        <taxon>Actinomycetes</taxon>
        <taxon>Pseudonocardiales</taxon>
        <taxon>Pseudonocardiaceae</taxon>
        <taxon>Pseudonocardia</taxon>
    </lineage>
</organism>
<feature type="region of interest" description="Disordered" evidence="1">
    <location>
        <begin position="1"/>
        <end position="80"/>
    </location>
</feature>
<feature type="compositionally biased region" description="Low complexity" evidence="1">
    <location>
        <begin position="197"/>
        <end position="211"/>
    </location>
</feature>
<feature type="compositionally biased region" description="Low complexity" evidence="1">
    <location>
        <begin position="316"/>
        <end position="330"/>
    </location>
</feature>
<gene>
    <name evidence="2" type="ORF">FB558_1745</name>
</gene>
<dbReference type="AlphaFoldDB" id="A0A543E057"/>
<protein>
    <submittedName>
        <fullName evidence="2">Uncharacterized protein</fullName>
    </submittedName>
</protein>
<reference evidence="2 3" key="1">
    <citation type="submission" date="2019-06" db="EMBL/GenBank/DDBJ databases">
        <title>Sequencing the genomes of 1000 actinobacteria strains.</title>
        <authorList>
            <person name="Klenk H.-P."/>
        </authorList>
    </citation>
    <scope>NUCLEOTIDE SEQUENCE [LARGE SCALE GENOMIC DNA]</scope>
    <source>
        <strain evidence="2 3">DSM 45301</strain>
    </source>
</reference>
<keyword evidence="3" id="KW-1185">Reference proteome</keyword>
<dbReference type="Proteomes" id="UP000315677">
    <property type="component" value="Unassembled WGS sequence"/>
</dbReference>
<evidence type="ECO:0000313" key="3">
    <source>
        <dbReference type="Proteomes" id="UP000315677"/>
    </source>
</evidence>
<evidence type="ECO:0000256" key="1">
    <source>
        <dbReference type="SAM" id="MobiDB-lite"/>
    </source>
</evidence>
<feature type="compositionally biased region" description="Basic residues" evidence="1">
    <location>
        <begin position="63"/>
        <end position="76"/>
    </location>
</feature>
<accession>A0A543E057</accession>
<feature type="compositionally biased region" description="Basic and acidic residues" evidence="1">
    <location>
        <begin position="13"/>
        <end position="29"/>
    </location>
</feature>
<proteinExistence type="predicted"/>
<name>A0A543E057_9PSEU</name>
<sequence>MPDGGTGRSPVEGGHRADHGRSRSAERAGADPVDLMGLRPRSQTHGVDVTGDSAVGEPFPARGHCRPPRPGPRRSRSVPLPPPVGEVAGLVQLPNIGAGRAAVPDLAQACWGRARRCWVGAHLAVVPIHPVPVIIGHARSRPGARDRWKRDMCCMGAAHVPGSLIKAVVDGVGKRHHSQMSGTRQEGSRRGPAWARSGTAAGATTSLGSSANRTTPRHRRSGRALGRLRVTVGRGVGQWPRAGNGAPTATRPTREEPPRGAATCSHPRTRLTRPVDGVRGRGRGASVEERQVGTRCPVEARSCAPVQPAPPSKWGACPRASPARPACASPGTRPCLPWRPGTATGRP</sequence>